<dbReference type="Pfam" id="PF13646">
    <property type="entry name" value="HEAT_2"/>
    <property type="match status" value="1"/>
</dbReference>
<dbReference type="EMBL" id="CP053452">
    <property type="protein sequence ID" value="QJW94867.1"/>
    <property type="molecule type" value="Genomic_DNA"/>
</dbReference>
<dbReference type="AlphaFoldDB" id="A0A6M5YLG4"/>
<evidence type="ECO:0008006" key="3">
    <source>
        <dbReference type="Google" id="ProtNLM"/>
    </source>
</evidence>
<dbReference type="KEGG" id="ftj:FTUN_2393"/>
<gene>
    <name evidence="1" type="ORF">FTUN_2393</name>
</gene>
<dbReference type="Proteomes" id="UP000503447">
    <property type="component" value="Chromosome"/>
</dbReference>
<sequence>MRRLFATVGALGMAAGGVFGEPDSAPAPAPASVSAGSPAELVPRLGADDFRTREAAVAALERSGAAAIPALREAMKSDDPEVRLRAATILHKLQRTADSAAKLTPAKITLAYKNVPLGTAVSDLKTRTGLNLSFDLTQIADPLRKITCVTGELSTWEALDAFCAAAGLVEQFQQELEVPKVQIPGRRGYTPPPQVPSADAVPIVLIDGKAARLPGDRRTAVRVLAIPAAFPGHRVTLGTGETTLCFDVTPAPGLNWQDVTAVKITKLIDDAGRAGGSGSARPANEGASDEFEGGVVAFGGPAIRFGGPIGLGRFDPRTGAPIYPDTVANPRVVAVPLKLATPTARRIKRMEGLVLGEVTLTNQKLITVTDPAKNTGVPFEGAGQLRMTVVGVTQAKGGGTTVQLLLEYPSPWSVAARRGGNPGGIWPEVPRASNQTPTVQSFDATGKAVPATVASNYTDSSDDGQVLMQHLGLSFRKDAGVPSKLVVVGPRAMTVEVPFVMENVPLP</sequence>
<name>A0A6M5YLG4_9BACT</name>
<dbReference type="RefSeq" id="WP_171470775.1">
    <property type="nucleotide sequence ID" value="NZ_CP053452.2"/>
</dbReference>
<proteinExistence type="predicted"/>
<dbReference type="SUPFAM" id="SSF48371">
    <property type="entry name" value="ARM repeat"/>
    <property type="match status" value="1"/>
</dbReference>
<evidence type="ECO:0000313" key="1">
    <source>
        <dbReference type="EMBL" id="QJW94867.1"/>
    </source>
</evidence>
<dbReference type="Gene3D" id="1.25.10.10">
    <property type="entry name" value="Leucine-rich Repeat Variant"/>
    <property type="match status" value="1"/>
</dbReference>
<organism evidence="1 2">
    <name type="scientific">Frigoriglobus tundricola</name>
    <dbReference type="NCBI Taxonomy" id="2774151"/>
    <lineage>
        <taxon>Bacteria</taxon>
        <taxon>Pseudomonadati</taxon>
        <taxon>Planctomycetota</taxon>
        <taxon>Planctomycetia</taxon>
        <taxon>Gemmatales</taxon>
        <taxon>Gemmataceae</taxon>
        <taxon>Frigoriglobus</taxon>
    </lineage>
</organism>
<reference evidence="2" key="1">
    <citation type="submission" date="2020-05" db="EMBL/GenBank/DDBJ databases">
        <title>Frigoriglobus tundricola gen. nov., sp. nov., a psychrotolerant cellulolytic planctomycete of the family Gemmataceae with two divergent copies of 16S rRNA gene.</title>
        <authorList>
            <person name="Kulichevskaya I.S."/>
            <person name="Ivanova A.A."/>
            <person name="Naumoff D.G."/>
            <person name="Beletsky A.V."/>
            <person name="Rijpstra W.I.C."/>
            <person name="Sinninghe Damste J.S."/>
            <person name="Mardanov A.V."/>
            <person name="Ravin N.V."/>
            <person name="Dedysh S.N."/>
        </authorList>
    </citation>
    <scope>NUCLEOTIDE SEQUENCE [LARGE SCALE GENOMIC DNA]</scope>
    <source>
        <strain evidence="2">PL17</strain>
    </source>
</reference>
<evidence type="ECO:0000313" key="2">
    <source>
        <dbReference type="Proteomes" id="UP000503447"/>
    </source>
</evidence>
<protein>
    <recommendedName>
        <fullName evidence="3">HEAT repeat domain-containing protein</fullName>
    </recommendedName>
</protein>
<dbReference type="InterPro" id="IPR016024">
    <property type="entry name" value="ARM-type_fold"/>
</dbReference>
<accession>A0A6M5YLG4</accession>
<keyword evidence="2" id="KW-1185">Reference proteome</keyword>
<dbReference type="InterPro" id="IPR011989">
    <property type="entry name" value="ARM-like"/>
</dbReference>